<dbReference type="InterPro" id="IPR010451">
    <property type="entry name" value="Acetoacetate_decarboxylase"/>
</dbReference>
<evidence type="ECO:0000259" key="7">
    <source>
        <dbReference type="Pfam" id="PF01494"/>
    </source>
</evidence>
<keyword evidence="9" id="KW-1185">Reference proteome</keyword>
<dbReference type="GO" id="GO:0071949">
    <property type="term" value="F:FAD binding"/>
    <property type="evidence" value="ECO:0007669"/>
    <property type="project" value="InterPro"/>
</dbReference>
<comment type="caution">
    <text evidence="8">The sequence shown here is derived from an EMBL/GenBank/DDBJ whole genome shotgun (WGS) entry which is preliminary data.</text>
</comment>
<keyword evidence="2" id="KW-0285">Flavoprotein</keyword>
<evidence type="ECO:0000256" key="1">
    <source>
        <dbReference type="ARBA" id="ARBA00007992"/>
    </source>
</evidence>
<dbReference type="Gene3D" id="2.40.400.10">
    <property type="entry name" value="Acetoacetate decarboxylase-like"/>
    <property type="match status" value="1"/>
</dbReference>
<dbReference type="Pfam" id="PF01494">
    <property type="entry name" value="FAD_binding_3"/>
    <property type="match status" value="1"/>
</dbReference>
<dbReference type="InterPro" id="IPR050493">
    <property type="entry name" value="FAD-dep_Monooxygenase_BioMet"/>
</dbReference>
<evidence type="ECO:0000313" key="9">
    <source>
        <dbReference type="Proteomes" id="UP001175353"/>
    </source>
</evidence>
<feature type="domain" description="FAD-binding" evidence="7">
    <location>
        <begin position="19"/>
        <end position="374"/>
    </location>
</feature>
<keyword evidence="4" id="KW-0560">Oxidoreductase</keyword>
<organism evidence="8 9">
    <name type="scientific">Friedmanniomyces endolithicus</name>
    <dbReference type="NCBI Taxonomy" id="329885"/>
    <lineage>
        <taxon>Eukaryota</taxon>
        <taxon>Fungi</taxon>
        <taxon>Dikarya</taxon>
        <taxon>Ascomycota</taxon>
        <taxon>Pezizomycotina</taxon>
        <taxon>Dothideomycetes</taxon>
        <taxon>Dothideomycetidae</taxon>
        <taxon>Mycosphaerellales</taxon>
        <taxon>Teratosphaeriaceae</taxon>
        <taxon>Friedmanniomyces</taxon>
    </lineage>
</organism>
<dbReference type="InterPro" id="IPR002938">
    <property type="entry name" value="FAD-bd"/>
</dbReference>
<dbReference type="GO" id="GO:0016829">
    <property type="term" value="F:lyase activity"/>
    <property type="evidence" value="ECO:0007669"/>
    <property type="project" value="InterPro"/>
</dbReference>
<dbReference type="SUPFAM" id="SSF54373">
    <property type="entry name" value="FAD-linked reductases, C-terminal domain"/>
    <property type="match status" value="1"/>
</dbReference>
<dbReference type="GO" id="GO:0004497">
    <property type="term" value="F:monooxygenase activity"/>
    <property type="evidence" value="ECO:0007669"/>
    <property type="project" value="UniProtKB-KW"/>
</dbReference>
<gene>
    <name evidence="8" type="ORF">LTR91_019996</name>
</gene>
<evidence type="ECO:0000256" key="5">
    <source>
        <dbReference type="ARBA" id="ARBA00023033"/>
    </source>
</evidence>
<proteinExistence type="inferred from homology"/>
<dbReference type="EMBL" id="JAUJLE010000316">
    <property type="protein sequence ID" value="KAK0961204.1"/>
    <property type="molecule type" value="Genomic_DNA"/>
</dbReference>
<evidence type="ECO:0000256" key="6">
    <source>
        <dbReference type="SAM" id="MobiDB-lite"/>
    </source>
</evidence>
<keyword evidence="3" id="KW-0274">FAD</keyword>
<dbReference type="SUPFAM" id="SSF51905">
    <property type="entry name" value="FAD/NAD(P)-binding domain"/>
    <property type="match status" value="1"/>
</dbReference>
<name>A0AAN6HCW0_9PEZI</name>
<accession>A0AAN6HCW0</accession>
<dbReference type="PRINTS" id="PR00420">
    <property type="entry name" value="RNGMNOXGNASE"/>
</dbReference>
<evidence type="ECO:0000256" key="2">
    <source>
        <dbReference type="ARBA" id="ARBA00022630"/>
    </source>
</evidence>
<feature type="region of interest" description="Disordered" evidence="6">
    <location>
        <begin position="603"/>
        <end position="630"/>
    </location>
</feature>
<dbReference type="AlphaFoldDB" id="A0AAN6HCW0"/>
<dbReference type="Pfam" id="PF06314">
    <property type="entry name" value="ADC"/>
    <property type="match status" value="1"/>
</dbReference>
<protein>
    <recommendedName>
        <fullName evidence="7">FAD-binding domain-containing protein</fullName>
    </recommendedName>
</protein>
<dbReference type="InterPro" id="IPR023375">
    <property type="entry name" value="ADC_dom_sf"/>
</dbReference>
<dbReference type="InterPro" id="IPR036188">
    <property type="entry name" value="FAD/NAD-bd_sf"/>
</dbReference>
<evidence type="ECO:0000256" key="3">
    <source>
        <dbReference type="ARBA" id="ARBA00022827"/>
    </source>
</evidence>
<dbReference type="PANTHER" id="PTHR13789">
    <property type="entry name" value="MONOOXYGENASE"/>
    <property type="match status" value="1"/>
</dbReference>
<sequence length="725" mass="78395">MTDTTPDGTSSEPARPLRILIIGAGIGGFTTALALRQQGHDVQIFESSKLAQDTGAAIHLASNANGLLRRMGLDAGKIGGVECVGVTEYIPQTGAVKYQIDTSQMSKMWQHPWHLVHRAHLHTALKDMATGPEGKGQAAKLHVGSRVQGVDAEGAILTFEDGTSVSGDLLVGADGVHSLARSSIPGGDKKPFDSGKSAFRFLLPTEVLSSDSQTAELVSKIGALVMWIAEDRRLVMYPCVNKTMMNFVAIHPSKESEADITGAGWQETGSKARMLHIYKDFAPSVLAILEKADESKLKVWQLLDMEQMPSFIYEKLAVVGDAAHPFLPHQGQGGGQAIEDGVALAAVLPLGTKPSEVKDRLQIFEECRYERAHRIQGYTRTAGMDTADLAAKGMKLDMMDYMGYNFGHDAWDYTTKALQKHLEAQDKLLQFRNPVEFGASPGPRRPLGMHPTSAKIHTLRKETPEKSRTYSIRFRTSRTYLQNLLPAGFAFTSPATVASASIICTTLDGMAWLGGGGYSMLGLYIHGINYTKRDGSKVFGTYLPVLFENAADPIITGRDELGMPKLFADIDVKENDGDKSSEISLSWRGTTFGTFTVSGLTLEEPVSNGVNGSPPGRRGPSPPPPPPEAGTFYYRYIPSVGEPGKADVEYPVFIPKPEAAEGTEAPKSFASKSATISLQGKDWQSLPTLHHVADWLAAMPMYGVEEAKLVRSTGVSDSSGARRLD</sequence>
<comment type="similarity">
    <text evidence="1">Belongs to the paxM FAD-dependent monooxygenase family.</text>
</comment>
<dbReference type="Gene3D" id="3.50.50.60">
    <property type="entry name" value="FAD/NAD(P)-binding domain"/>
    <property type="match status" value="1"/>
</dbReference>
<dbReference type="Proteomes" id="UP001175353">
    <property type="component" value="Unassembled WGS sequence"/>
</dbReference>
<dbReference type="PANTHER" id="PTHR13789:SF261">
    <property type="entry name" value="HYDROXYLASE, PUTATIVE (AFU_ORTHOLOGUE AFUA_7G00590)-RELATED"/>
    <property type="match status" value="1"/>
</dbReference>
<evidence type="ECO:0000256" key="4">
    <source>
        <dbReference type="ARBA" id="ARBA00023002"/>
    </source>
</evidence>
<evidence type="ECO:0000313" key="8">
    <source>
        <dbReference type="EMBL" id="KAK0961204.1"/>
    </source>
</evidence>
<reference evidence="8" key="1">
    <citation type="submission" date="2023-06" db="EMBL/GenBank/DDBJ databases">
        <title>Black Yeasts Isolated from many extreme environments.</title>
        <authorList>
            <person name="Coleine C."/>
            <person name="Stajich J.E."/>
            <person name="Selbmann L."/>
        </authorList>
    </citation>
    <scope>NUCLEOTIDE SEQUENCE</scope>
    <source>
        <strain evidence="8">CCFEE 5200</strain>
    </source>
</reference>
<dbReference type="SUPFAM" id="SSF160104">
    <property type="entry name" value="Acetoacetate decarboxylase-like"/>
    <property type="match status" value="1"/>
</dbReference>
<keyword evidence="5" id="KW-0503">Monooxygenase</keyword>